<name>A0A6M7WQA8_RHILI</name>
<accession>A0A6M7WQA8</accession>
<proteinExistence type="predicted"/>
<organism evidence="2 3">
    <name type="scientific">Mesorhizobium loti R88b</name>
    <dbReference type="NCBI Taxonomy" id="935548"/>
    <lineage>
        <taxon>Bacteria</taxon>
        <taxon>Pseudomonadati</taxon>
        <taxon>Pseudomonadota</taxon>
        <taxon>Alphaproteobacteria</taxon>
        <taxon>Hyphomicrobiales</taxon>
        <taxon>Phyllobacteriaceae</taxon>
        <taxon>Mesorhizobium</taxon>
    </lineage>
</organism>
<dbReference type="InterPro" id="IPR001387">
    <property type="entry name" value="Cro/C1-type_HTH"/>
</dbReference>
<evidence type="ECO:0000313" key="3">
    <source>
        <dbReference type="Proteomes" id="UP000503017"/>
    </source>
</evidence>
<dbReference type="Proteomes" id="UP000503017">
    <property type="component" value="Chromosome"/>
</dbReference>
<dbReference type="PANTHER" id="PTHR35010:SF4">
    <property type="entry name" value="BLL5781 PROTEIN"/>
    <property type="match status" value="1"/>
</dbReference>
<dbReference type="RefSeq" id="WP_027034535.1">
    <property type="nucleotide sequence ID" value="NZ_CP033367.1"/>
</dbReference>
<dbReference type="Gene3D" id="3.30.450.180">
    <property type="match status" value="1"/>
</dbReference>
<dbReference type="PROSITE" id="PS50943">
    <property type="entry name" value="HTH_CROC1"/>
    <property type="match status" value="1"/>
</dbReference>
<dbReference type="InterPro" id="IPR010982">
    <property type="entry name" value="Lambda_DNA-bd_dom_sf"/>
</dbReference>
<dbReference type="SUPFAM" id="SSF47413">
    <property type="entry name" value="lambda repressor-like DNA-binding domains"/>
    <property type="match status" value="1"/>
</dbReference>
<reference evidence="2 3" key="1">
    <citation type="submission" date="2018-10" db="EMBL/GenBank/DDBJ databases">
        <authorList>
            <person name="Perry B.J."/>
            <person name="Sullivan J.T."/>
            <person name="Murphy R.J.T."/>
            <person name="Ramsay J.P."/>
            <person name="Ronson C.W."/>
        </authorList>
    </citation>
    <scope>NUCLEOTIDE SEQUENCE [LARGE SCALE GENOMIC DNA]</scope>
    <source>
        <strain evidence="2 3">R88b</strain>
    </source>
</reference>
<dbReference type="InterPro" id="IPR041413">
    <property type="entry name" value="MLTR_LBD"/>
</dbReference>
<dbReference type="EMBL" id="CP033367">
    <property type="protein sequence ID" value="QKD04562.1"/>
    <property type="molecule type" value="Genomic_DNA"/>
</dbReference>
<dbReference type="PANTHER" id="PTHR35010">
    <property type="entry name" value="BLL4672 PROTEIN-RELATED"/>
    <property type="match status" value="1"/>
</dbReference>
<dbReference type="AlphaFoldDB" id="A0A6M7WQA8"/>
<dbReference type="Gene3D" id="1.10.260.40">
    <property type="entry name" value="lambda repressor-like DNA-binding domains"/>
    <property type="match status" value="1"/>
</dbReference>
<dbReference type="Pfam" id="PF17765">
    <property type="entry name" value="MLTR_LBD"/>
    <property type="match status" value="1"/>
</dbReference>
<evidence type="ECO:0000313" key="2">
    <source>
        <dbReference type="EMBL" id="QKD04562.1"/>
    </source>
</evidence>
<protein>
    <submittedName>
        <fullName evidence="2">XRE family transcriptional regulator</fullName>
    </submittedName>
</protein>
<sequence>MTLHQTPFGVLLRRWREQRRMTQTDLALAADSSTRHLSYLETGRSRPSREMIVRLAECLAVPLRDQNTLLLAAGFAPGFQERSLAELEAARKAIDSVLQAHKPYPAFAVDRHWKVVLSNAALPQLYEGCSDDLMRSPVNAVRLILHPAGMGPRILNFAAWRAHTVHVLRQQMEARADPVIQGLLAEVMAYPLPAGSDAAEGLDAAQRLATPLRIATRLGNVSFLNTTTVFGTPNDVTLAELALEMLFPADDPTIEIVKTMVKETAAA</sequence>
<gene>
    <name evidence="2" type="ORF">EB235_26295</name>
</gene>
<dbReference type="GO" id="GO:0003677">
    <property type="term" value="F:DNA binding"/>
    <property type="evidence" value="ECO:0007669"/>
    <property type="project" value="InterPro"/>
</dbReference>
<dbReference type="Pfam" id="PF13560">
    <property type="entry name" value="HTH_31"/>
    <property type="match status" value="1"/>
</dbReference>
<feature type="domain" description="HTH cro/C1-type" evidence="1">
    <location>
        <begin position="12"/>
        <end position="66"/>
    </location>
</feature>
<dbReference type="CDD" id="cd00093">
    <property type="entry name" value="HTH_XRE"/>
    <property type="match status" value="1"/>
</dbReference>
<evidence type="ECO:0000259" key="1">
    <source>
        <dbReference type="PROSITE" id="PS50943"/>
    </source>
</evidence>
<dbReference type="SMART" id="SM00530">
    <property type="entry name" value="HTH_XRE"/>
    <property type="match status" value="1"/>
</dbReference>